<evidence type="ECO:0000313" key="2">
    <source>
        <dbReference type="EMBL" id="KAG2201719.1"/>
    </source>
</evidence>
<dbReference type="AlphaFoldDB" id="A0A8H7QZK2"/>
<keyword evidence="1" id="KW-1133">Transmembrane helix</keyword>
<dbReference type="Proteomes" id="UP000650833">
    <property type="component" value="Unassembled WGS sequence"/>
</dbReference>
<evidence type="ECO:0000256" key="1">
    <source>
        <dbReference type="SAM" id="Phobius"/>
    </source>
</evidence>
<sequence>MTHLSDFSFLRIFNINSCHATVSIILWYLDMASCKVKYDEGFIQMFGHIVTKPEILWTQADRDLITPTGILYYIKLNSFYSHFLYIDYSLCIGFSLQIMINLVECSGTLLLLQCFWKYLAKLVARARFMSSKEFKFYIII</sequence>
<evidence type="ECO:0000313" key="3">
    <source>
        <dbReference type="Proteomes" id="UP000650833"/>
    </source>
</evidence>
<feature type="transmembrane region" description="Helical" evidence="1">
    <location>
        <begin position="12"/>
        <end position="29"/>
    </location>
</feature>
<dbReference type="OrthoDB" id="2384193at2759"/>
<keyword evidence="1" id="KW-0812">Transmembrane</keyword>
<keyword evidence="1" id="KW-0472">Membrane</keyword>
<reference evidence="2" key="1">
    <citation type="submission" date="2020-12" db="EMBL/GenBank/DDBJ databases">
        <title>Metabolic potential, ecology and presence of endohyphal bacteria is reflected in genomic diversity of Mucoromycotina.</title>
        <authorList>
            <person name="Muszewska A."/>
            <person name="Okrasinska A."/>
            <person name="Steczkiewicz K."/>
            <person name="Drgas O."/>
            <person name="Orlowska M."/>
            <person name="Perlinska-Lenart U."/>
            <person name="Aleksandrzak-Piekarczyk T."/>
            <person name="Szatraj K."/>
            <person name="Zielenkiewicz U."/>
            <person name="Pilsyk S."/>
            <person name="Malc E."/>
            <person name="Mieczkowski P."/>
            <person name="Kruszewska J.S."/>
            <person name="Biernat P."/>
            <person name="Pawlowska J."/>
        </authorList>
    </citation>
    <scope>NUCLEOTIDE SEQUENCE</scope>
    <source>
        <strain evidence="2">CBS 226.32</strain>
    </source>
</reference>
<name>A0A8H7QZK2_9FUNG</name>
<comment type="caution">
    <text evidence="2">The sequence shown here is derived from an EMBL/GenBank/DDBJ whole genome shotgun (WGS) entry which is preliminary data.</text>
</comment>
<gene>
    <name evidence="2" type="ORF">INT46_003111</name>
</gene>
<accession>A0A8H7QZK2</accession>
<proteinExistence type="predicted"/>
<keyword evidence="3" id="KW-1185">Reference proteome</keyword>
<dbReference type="EMBL" id="JAEPRC010000275">
    <property type="protein sequence ID" value="KAG2201719.1"/>
    <property type="molecule type" value="Genomic_DNA"/>
</dbReference>
<protein>
    <submittedName>
        <fullName evidence="2">Uncharacterized protein</fullName>
    </submittedName>
</protein>
<organism evidence="2 3">
    <name type="scientific">Mucor plumbeus</name>
    <dbReference type="NCBI Taxonomy" id="97098"/>
    <lineage>
        <taxon>Eukaryota</taxon>
        <taxon>Fungi</taxon>
        <taxon>Fungi incertae sedis</taxon>
        <taxon>Mucoromycota</taxon>
        <taxon>Mucoromycotina</taxon>
        <taxon>Mucoromycetes</taxon>
        <taxon>Mucorales</taxon>
        <taxon>Mucorineae</taxon>
        <taxon>Mucoraceae</taxon>
        <taxon>Mucor</taxon>
    </lineage>
</organism>